<keyword evidence="2" id="KW-0813">Transport</keyword>
<protein>
    <submittedName>
        <fullName evidence="11">ABCG16 protein</fullName>
    </submittedName>
</protein>
<evidence type="ECO:0000256" key="2">
    <source>
        <dbReference type="ARBA" id="ARBA00022448"/>
    </source>
</evidence>
<keyword evidence="6 9" id="KW-1133">Transmembrane helix</keyword>
<proteinExistence type="predicted"/>
<dbReference type="EMBL" id="CAJNJA010033586">
    <property type="protein sequence ID" value="CAE7681504.1"/>
    <property type="molecule type" value="Genomic_DNA"/>
</dbReference>
<dbReference type="InterPro" id="IPR003439">
    <property type="entry name" value="ABC_transporter-like_ATP-bd"/>
</dbReference>
<dbReference type="InterPro" id="IPR043926">
    <property type="entry name" value="ABCG_dom"/>
</dbReference>
<organism evidence="11 12">
    <name type="scientific">Symbiodinium necroappetens</name>
    <dbReference type="NCBI Taxonomy" id="1628268"/>
    <lineage>
        <taxon>Eukaryota</taxon>
        <taxon>Sar</taxon>
        <taxon>Alveolata</taxon>
        <taxon>Dinophyceae</taxon>
        <taxon>Suessiales</taxon>
        <taxon>Symbiodiniaceae</taxon>
        <taxon>Symbiodinium</taxon>
    </lineage>
</organism>
<keyword evidence="7 9" id="KW-0472">Membrane</keyword>
<feature type="transmembrane region" description="Helical" evidence="9">
    <location>
        <begin position="470"/>
        <end position="490"/>
    </location>
</feature>
<accession>A0A812WGN6</accession>
<dbReference type="Pfam" id="PF19055">
    <property type="entry name" value="ABC2_membrane_7"/>
    <property type="match status" value="1"/>
</dbReference>
<dbReference type="Pfam" id="PF00005">
    <property type="entry name" value="ABC_tran"/>
    <property type="match status" value="1"/>
</dbReference>
<keyword evidence="3 9" id="KW-0812">Transmembrane</keyword>
<dbReference type="GO" id="GO:0016887">
    <property type="term" value="F:ATP hydrolysis activity"/>
    <property type="evidence" value="ECO:0007669"/>
    <property type="project" value="InterPro"/>
</dbReference>
<keyword evidence="12" id="KW-1185">Reference proteome</keyword>
<dbReference type="PROSITE" id="PS50893">
    <property type="entry name" value="ABC_TRANSPORTER_2"/>
    <property type="match status" value="1"/>
</dbReference>
<dbReference type="PROSITE" id="PS00211">
    <property type="entry name" value="ABC_TRANSPORTER_1"/>
    <property type="match status" value="1"/>
</dbReference>
<comment type="caution">
    <text evidence="11">The sequence shown here is derived from an EMBL/GenBank/DDBJ whole genome shotgun (WGS) entry which is preliminary data.</text>
</comment>
<dbReference type="InterPro" id="IPR003593">
    <property type="entry name" value="AAA+_ATPase"/>
</dbReference>
<feature type="region of interest" description="Disordered" evidence="8">
    <location>
        <begin position="646"/>
        <end position="677"/>
    </location>
</feature>
<dbReference type="Gene3D" id="1.10.287.70">
    <property type="match status" value="1"/>
</dbReference>
<evidence type="ECO:0000256" key="6">
    <source>
        <dbReference type="ARBA" id="ARBA00022989"/>
    </source>
</evidence>
<dbReference type="InterPro" id="IPR013525">
    <property type="entry name" value="ABC2_TM"/>
</dbReference>
<evidence type="ECO:0000256" key="3">
    <source>
        <dbReference type="ARBA" id="ARBA00022692"/>
    </source>
</evidence>
<dbReference type="SMART" id="SM00382">
    <property type="entry name" value="AAA"/>
    <property type="match status" value="1"/>
</dbReference>
<dbReference type="Gene3D" id="3.40.50.300">
    <property type="entry name" value="P-loop containing nucleotide triphosphate hydrolases"/>
    <property type="match status" value="1"/>
</dbReference>
<keyword evidence="5" id="KW-0067">ATP-binding</keyword>
<dbReference type="InterPro" id="IPR017871">
    <property type="entry name" value="ABC_transporter-like_CS"/>
</dbReference>
<sequence length="1497" mass="168020">MSLAGCCTVTVQCPSPAADADAGAAADLLARCQQTNEDLGKLVREEQNLLFNLSLQLDKLRCAPRESPPSAAQQSAEASRTTEPSRRAPSKDSSYYPGERKPSREVRFGRGGYGPPAVELPPPLMMLPTKPEAIVENMRPIQPSQASSPPRDRKMFRGDWSKGSKGTAASRFSNDGVGNVYSINGISKQPIQFIRNSFVEFIRSNYSAVERQDTCCSRMVASFIMFCVWLTELKEPERTGCLASVVRSACFSLASTMVILANAVFILYATDYEMEHLSDPTNAQIRSVDACLAGIYVAEVLLKLIVHKLFFFWNDEWRWNLFDFFLVVFAVVENILANDWLYPAQDTSVNLIFLRIFRFCKIVKSFRLFRTLKFFSELRLMLDCMIGSVLNVIWCVIVLFFVMYAFALFVQQLLASYLVEDGGRESPEDVQLIYSYFGSVGTTLITLFQASTSGVDWRDPYNVLAVSGPVLPAAFLFYVAFVFISVWNIITSTFVEKALKLALPDIDLLVMEQQLQDYEDAQMLAQLFGQMLHTDEDGLQRVGLEEFRHLVENSEFLLYLQTRGIDIKNAETFFKMLVELHGEPTIDAITFANACVRMKGAATSIDLQTVMYTTHLLNKDQRRAFQFMYSRLKSIECMLRGTAEDDWPDATPIPSPKSQPNSSREWTPSSGLGPVTGELDLAQVVPPPEMVRQSTQEVQALFDAQVRLTPADLAAINGEAGDVVADEAFAVGQVHLTFEDVSFSIPQTQNHCISHATKSVRTGATPRSGNTGDSGNSDGRKKILDRISGHYEPGQLVALMGPSGSGKTTLLDILAGKKSAPHEGIIHVNGRPRDMLWNRISAYVPQDDLMFAHLTVEEVLRFHANLKTQRPARITRQMDQLRIEAFLQAFGLHDVRNSYIGDPKQGSRGISGGQRRRLSLVKGVACGARVMFCDEPTSGLSATDAELCVRYMRWLAHRYSVLIIMSIHQPRREVARLFDELILLTSRPGRVVYQGPMRDLADYSAKVGCPIPLKRNPTDFIMDLITPGMKGAKEDEFVRHFQAMRSPIIEEEVAKHLNEDRGSAMEILRAMREPMQVFGTMPPLRNSKFGVPFRSQVRAVAWRQFKLRYRNKTHLLMDLAAAVAKAVILGLAFYDIGEKSQQFQVGFFFFAVLMACSIDQVKTMPAMIAERHSMILRGVAVILRNVMKLETSEALYSEWAYILPVSLMSAMQAVVTHFVFIALLWPFLQFPVSLFGHVWFWSLMVNMVMDSLYVMLSGIAKDATIAQIMSLPFLLVFMLYNGFTVYRTTCPKWLLWALNISPVAYAMEAITIAASRICFYDGPACGKDSLYPAILGQFSYIDQSPRAIVVLEEKLGLAENLRETDGLSDEATDKSRPSCLKVRSVDSQDVDAVTEDDTQVTFNCDIWTYFALVGLGRTGSWDARFTFSLALASLAMQAAFVMILTSEFFLERPFEEKVELARIWRTTVAHDCACTRTKGLWDWSWRLGRRSHDPITL</sequence>
<feature type="transmembrane region" description="Helical" evidence="9">
    <location>
        <begin position="1115"/>
        <end position="1137"/>
    </location>
</feature>
<feature type="transmembrane region" description="Helical" evidence="9">
    <location>
        <begin position="319"/>
        <end position="337"/>
    </location>
</feature>
<dbReference type="GO" id="GO:0005524">
    <property type="term" value="F:ATP binding"/>
    <property type="evidence" value="ECO:0007669"/>
    <property type="project" value="UniProtKB-KW"/>
</dbReference>
<name>A0A812WGN6_9DINO</name>
<feature type="region of interest" description="Disordered" evidence="8">
    <location>
        <begin position="142"/>
        <end position="168"/>
    </location>
</feature>
<evidence type="ECO:0000256" key="5">
    <source>
        <dbReference type="ARBA" id="ARBA00022840"/>
    </source>
</evidence>
<dbReference type="SUPFAM" id="SSF81324">
    <property type="entry name" value="Voltage-gated potassium channels"/>
    <property type="match status" value="1"/>
</dbReference>
<dbReference type="InterPro" id="IPR027359">
    <property type="entry name" value="Volt_channel_dom_sf"/>
</dbReference>
<dbReference type="SUPFAM" id="SSF52540">
    <property type="entry name" value="P-loop containing nucleoside triphosphate hydrolases"/>
    <property type="match status" value="1"/>
</dbReference>
<feature type="transmembrane region" description="Helical" evidence="9">
    <location>
        <begin position="1143"/>
        <end position="1161"/>
    </location>
</feature>
<reference evidence="11" key="1">
    <citation type="submission" date="2021-02" db="EMBL/GenBank/DDBJ databases">
        <authorList>
            <person name="Dougan E. K."/>
            <person name="Rhodes N."/>
            <person name="Thang M."/>
            <person name="Chan C."/>
        </authorList>
    </citation>
    <scope>NUCLEOTIDE SEQUENCE</scope>
</reference>
<feature type="domain" description="ABC transporter" evidence="10">
    <location>
        <begin position="760"/>
        <end position="1013"/>
    </location>
</feature>
<evidence type="ECO:0000256" key="4">
    <source>
        <dbReference type="ARBA" id="ARBA00022741"/>
    </source>
</evidence>
<evidence type="ECO:0000256" key="9">
    <source>
        <dbReference type="SAM" id="Phobius"/>
    </source>
</evidence>
<dbReference type="PANTHER" id="PTHR48041">
    <property type="entry name" value="ABC TRANSPORTER G FAMILY MEMBER 28"/>
    <property type="match status" value="1"/>
</dbReference>
<evidence type="ECO:0000256" key="7">
    <source>
        <dbReference type="ARBA" id="ARBA00023136"/>
    </source>
</evidence>
<dbReference type="OrthoDB" id="415212at2759"/>
<feature type="region of interest" description="Disordered" evidence="8">
    <location>
        <begin position="758"/>
        <end position="781"/>
    </location>
</feature>
<dbReference type="GO" id="GO:0016020">
    <property type="term" value="C:membrane"/>
    <property type="evidence" value="ECO:0007669"/>
    <property type="project" value="UniProtKB-SubCell"/>
</dbReference>
<dbReference type="PANTHER" id="PTHR48041:SF139">
    <property type="entry name" value="PROTEIN SCARLET"/>
    <property type="match status" value="1"/>
</dbReference>
<feature type="transmembrane region" description="Helical" evidence="9">
    <location>
        <begin position="389"/>
        <end position="410"/>
    </location>
</feature>
<feature type="compositionally biased region" description="Basic and acidic residues" evidence="8">
    <location>
        <begin position="150"/>
        <end position="162"/>
    </location>
</feature>
<dbReference type="GO" id="GO:0005216">
    <property type="term" value="F:monoatomic ion channel activity"/>
    <property type="evidence" value="ECO:0007669"/>
    <property type="project" value="InterPro"/>
</dbReference>
<evidence type="ECO:0000256" key="8">
    <source>
        <dbReference type="SAM" id="MobiDB-lite"/>
    </source>
</evidence>
<dbReference type="InterPro" id="IPR027417">
    <property type="entry name" value="P-loop_NTPase"/>
</dbReference>
<dbReference type="InterPro" id="IPR050352">
    <property type="entry name" value="ABCG_transporters"/>
</dbReference>
<evidence type="ECO:0000256" key="1">
    <source>
        <dbReference type="ARBA" id="ARBA00004141"/>
    </source>
</evidence>
<comment type="subcellular location">
    <subcellularLocation>
        <location evidence="1">Membrane</location>
        <topology evidence="1">Multi-pass membrane protein</topology>
    </subcellularLocation>
</comment>
<dbReference type="Gene3D" id="1.20.120.350">
    <property type="entry name" value="Voltage-gated potassium channels. Chain C"/>
    <property type="match status" value="1"/>
</dbReference>
<dbReference type="Pfam" id="PF00520">
    <property type="entry name" value="Ion_trans"/>
    <property type="match status" value="1"/>
</dbReference>
<feature type="transmembrane region" description="Helical" evidence="9">
    <location>
        <begin position="251"/>
        <end position="269"/>
    </location>
</feature>
<feature type="compositionally biased region" description="Low complexity" evidence="8">
    <location>
        <begin position="768"/>
        <end position="777"/>
    </location>
</feature>
<feature type="transmembrane region" description="Helical" evidence="9">
    <location>
        <begin position="290"/>
        <end position="313"/>
    </location>
</feature>
<feature type="compositionally biased region" description="Polar residues" evidence="8">
    <location>
        <begin position="658"/>
        <end position="670"/>
    </location>
</feature>
<feature type="compositionally biased region" description="Low complexity" evidence="8">
    <location>
        <begin position="68"/>
        <end position="79"/>
    </location>
</feature>
<feature type="compositionally biased region" description="Polar residues" evidence="8">
    <location>
        <begin position="758"/>
        <end position="767"/>
    </location>
</feature>
<dbReference type="Proteomes" id="UP000601435">
    <property type="component" value="Unassembled WGS sequence"/>
</dbReference>
<feature type="region of interest" description="Disordered" evidence="8">
    <location>
        <begin position="64"/>
        <end position="124"/>
    </location>
</feature>
<dbReference type="InterPro" id="IPR005821">
    <property type="entry name" value="Ion_trans_dom"/>
</dbReference>
<gene>
    <name evidence="11" type="primary">ABCG16</name>
    <name evidence="11" type="ORF">SNEC2469_LOCUS19598</name>
</gene>
<evidence type="ECO:0000259" key="10">
    <source>
        <dbReference type="PROSITE" id="PS50893"/>
    </source>
</evidence>
<feature type="compositionally biased region" description="Basic and acidic residues" evidence="8">
    <location>
        <begin position="98"/>
        <end position="108"/>
    </location>
</feature>
<keyword evidence="4" id="KW-0547">Nucleotide-binding</keyword>
<dbReference type="GO" id="GO:0140359">
    <property type="term" value="F:ABC-type transporter activity"/>
    <property type="evidence" value="ECO:0007669"/>
    <property type="project" value="InterPro"/>
</dbReference>
<feature type="transmembrane region" description="Helical" evidence="9">
    <location>
        <begin position="431"/>
        <end position="450"/>
    </location>
</feature>
<evidence type="ECO:0000313" key="12">
    <source>
        <dbReference type="Proteomes" id="UP000601435"/>
    </source>
</evidence>
<evidence type="ECO:0000313" key="11">
    <source>
        <dbReference type="EMBL" id="CAE7681504.1"/>
    </source>
</evidence>
<dbReference type="Pfam" id="PF01061">
    <property type="entry name" value="ABC2_membrane"/>
    <property type="match status" value="1"/>
</dbReference>
<feature type="transmembrane region" description="Helical" evidence="9">
    <location>
        <begin position="1268"/>
        <end position="1286"/>
    </location>
</feature>